<dbReference type="OrthoDB" id="6133115at2759"/>
<sequence>MRGDPTDWHTEAIVSDANSLLHPNCGLAATIVNKGGLDILYECRQWIYSRGEVPVGSAMWTTAGKLSSTIIIHTVGPDVSSYRHPTLRHQQELRDAVRSALSIANDLSMTSVAIPALCTGVSHYPKYLAAREIVAECLEFCDDYPFTELRLIVFMNEDQLATTAFVQAMKDVKEQRQQEQQWTCAVEMPNGLQRFGSVFDSSSDESSETLEK</sequence>
<dbReference type="PROSITE" id="PS51154">
    <property type="entry name" value="MACRO"/>
    <property type="match status" value="1"/>
</dbReference>
<organism evidence="2 3">
    <name type="scientific">Phytophthora megakarya</name>
    <dbReference type="NCBI Taxonomy" id="4795"/>
    <lineage>
        <taxon>Eukaryota</taxon>
        <taxon>Sar</taxon>
        <taxon>Stramenopiles</taxon>
        <taxon>Oomycota</taxon>
        <taxon>Peronosporomycetes</taxon>
        <taxon>Peronosporales</taxon>
        <taxon>Peronosporaceae</taxon>
        <taxon>Phytophthora</taxon>
    </lineage>
</organism>
<dbReference type="STRING" id="4795.A0A225WYE4"/>
<evidence type="ECO:0000259" key="1">
    <source>
        <dbReference type="PROSITE" id="PS51154"/>
    </source>
</evidence>
<dbReference type="InterPro" id="IPR002589">
    <property type="entry name" value="Macro_dom"/>
</dbReference>
<dbReference type="PANTHER" id="PTHR11106">
    <property type="entry name" value="GANGLIOSIDE INDUCED DIFFERENTIATION ASSOCIATED PROTEIN 2-RELATED"/>
    <property type="match status" value="1"/>
</dbReference>
<dbReference type="PANTHER" id="PTHR11106:SF111">
    <property type="entry name" value="MACRO DOMAIN-CONTAINING PROTEIN"/>
    <property type="match status" value="1"/>
</dbReference>
<keyword evidence="3" id="KW-1185">Reference proteome</keyword>
<dbReference type="InterPro" id="IPR043472">
    <property type="entry name" value="Macro_dom-like"/>
</dbReference>
<dbReference type="Proteomes" id="UP000198211">
    <property type="component" value="Unassembled WGS sequence"/>
</dbReference>
<evidence type="ECO:0000313" key="3">
    <source>
        <dbReference type="Proteomes" id="UP000198211"/>
    </source>
</evidence>
<reference evidence="3" key="1">
    <citation type="submission" date="2017-03" db="EMBL/GenBank/DDBJ databases">
        <title>Phytopthora megakarya and P. palmivora, two closely related causual agents of cacao black pod achieved similar genome size and gene model numbers by different mechanisms.</title>
        <authorList>
            <person name="Ali S."/>
            <person name="Shao J."/>
            <person name="Larry D.J."/>
            <person name="Kronmiller B."/>
            <person name="Shen D."/>
            <person name="Strem M.D."/>
            <person name="Melnick R.L."/>
            <person name="Guiltinan M.J."/>
            <person name="Tyler B.M."/>
            <person name="Meinhardt L.W."/>
            <person name="Bailey B.A."/>
        </authorList>
    </citation>
    <scope>NUCLEOTIDE SEQUENCE [LARGE SCALE GENOMIC DNA]</scope>
    <source>
        <strain evidence="3">zdho120</strain>
    </source>
</reference>
<proteinExistence type="predicted"/>
<dbReference type="EMBL" id="NBNE01000168">
    <property type="protein sequence ID" value="OWZ22038.1"/>
    <property type="molecule type" value="Genomic_DNA"/>
</dbReference>
<dbReference type="AlphaFoldDB" id="A0A225WYE4"/>
<dbReference type="SMART" id="SM00506">
    <property type="entry name" value="A1pp"/>
    <property type="match status" value="1"/>
</dbReference>
<dbReference type="Gene3D" id="3.40.220.10">
    <property type="entry name" value="Leucine Aminopeptidase, subunit E, domain 1"/>
    <property type="match status" value="1"/>
</dbReference>
<gene>
    <name evidence="2" type="ORF">PHMEG_0003329</name>
</gene>
<dbReference type="SUPFAM" id="SSF52949">
    <property type="entry name" value="Macro domain-like"/>
    <property type="match status" value="1"/>
</dbReference>
<feature type="domain" description="Macro" evidence="1">
    <location>
        <begin position="1"/>
        <end position="173"/>
    </location>
</feature>
<name>A0A225WYE4_9STRA</name>
<comment type="caution">
    <text evidence="2">The sequence shown here is derived from an EMBL/GenBank/DDBJ whole genome shotgun (WGS) entry which is preliminary data.</text>
</comment>
<accession>A0A225WYE4</accession>
<evidence type="ECO:0000313" key="2">
    <source>
        <dbReference type="EMBL" id="OWZ22038.1"/>
    </source>
</evidence>
<protein>
    <recommendedName>
        <fullName evidence="1">Macro domain-containing protein</fullName>
    </recommendedName>
</protein>
<dbReference type="Pfam" id="PF01661">
    <property type="entry name" value="Macro"/>
    <property type="match status" value="1"/>
</dbReference>